<evidence type="ECO:0000256" key="1">
    <source>
        <dbReference type="ARBA" id="ARBA00010609"/>
    </source>
</evidence>
<dbReference type="CDD" id="cd13851">
    <property type="entry name" value="CuRO_1_Fet3p"/>
    <property type="match status" value="1"/>
</dbReference>
<keyword evidence="6" id="KW-0732">Signal</keyword>
<organism evidence="10 11">
    <name type="scientific">Coemansia erecta</name>
    <dbReference type="NCBI Taxonomy" id="147472"/>
    <lineage>
        <taxon>Eukaryota</taxon>
        <taxon>Fungi</taxon>
        <taxon>Fungi incertae sedis</taxon>
        <taxon>Zoopagomycota</taxon>
        <taxon>Kickxellomycotina</taxon>
        <taxon>Kickxellomycetes</taxon>
        <taxon>Kickxellales</taxon>
        <taxon>Kickxellaceae</taxon>
        <taxon>Coemansia</taxon>
    </lineage>
</organism>
<feature type="chain" id="PRO_5040758754" evidence="6">
    <location>
        <begin position="22"/>
        <end position="543"/>
    </location>
</feature>
<keyword evidence="3" id="KW-0560">Oxidoreductase</keyword>
<evidence type="ECO:0000256" key="2">
    <source>
        <dbReference type="ARBA" id="ARBA00022723"/>
    </source>
</evidence>
<dbReference type="OrthoDB" id="2121828at2759"/>
<evidence type="ECO:0000313" key="10">
    <source>
        <dbReference type="EMBL" id="KAJ1720462.1"/>
    </source>
</evidence>
<feature type="domain" description="Plastocyanin-like" evidence="9">
    <location>
        <begin position="30"/>
        <end position="142"/>
    </location>
</feature>
<dbReference type="InterPro" id="IPR011706">
    <property type="entry name" value="Cu-oxidase_C"/>
</dbReference>
<dbReference type="Pfam" id="PF07731">
    <property type="entry name" value="Cu-oxidase_2"/>
    <property type="match status" value="1"/>
</dbReference>
<evidence type="ECO:0000259" key="7">
    <source>
        <dbReference type="Pfam" id="PF00394"/>
    </source>
</evidence>
<evidence type="ECO:0000259" key="8">
    <source>
        <dbReference type="Pfam" id="PF07731"/>
    </source>
</evidence>
<sequence length="543" mass="60582">MLSSLVSRALAVALVCGSALCKHVELDWNIEYIQANPDGMNQRRVIGVNGKWPLPEVHVDLGDKLVIHAHNKLDEATSLHTHGFFQNGTNHYDGAAGVTECGIAPNSSYTYEMNVQQTGTYWIHSHYKAQFVDGLRTALISHAPREVYQYDDEITLMLEAWYHRPSEDVTDQLLSTSERIRTAPFLPYMLINSAGGRDLSKTKIKMEPGKTYRLRLINVSGTGMVRFGIEDHKMSIIEVDGVDTEIKVVNCMQLSAGQRVSVLVTAKESAAANYVFHADIFTDIQSGVARADLPFQGIVEYSASAPLLNTTANTTLDWEFSQDIDLVPVEKLAAPGVHKWVPLEVHTAVFDDRREHLAFNNRTYEPPTVPSLVTALTTGYQAYYPDVYGFKTNPVIIDPLEDVEVALFNLDVNSHPFHLHGHNFYIMVRGTIDRNPKNRLAAGKYPIRRDTITIPPKSYAIVRFRADNPGVWMFHCHMQFHQEQGLAMVFVEAPFLMNATLTLPAALKQNCDIMGIPTQGNAMGRSGLDLPDEHRGPFPLAGL</sequence>
<dbReference type="InterPro" id="IPR033138">
    <property type="entry name" value="Cu_oxidase_CS"/>
</dbReference>
<keyword evidence="2" id="KW-0479">Metal-binding</keyword>
<comment type="similarity">
    <text evidence="1">Belongs to the multicopper oxidase family.</text>
</comment>
<dbReference type="Proteomes" id="UP001149813">
    <property type="component" value="Unassembled WGS sequence"/>
</dbReference>
<proteinExistence type="inferred from homology"/>
<dbReference type="PROSITE" id="PS00079">
    <property type="entry name" value="MULTICOPPER_OXIDASE1"/>
    <property type="match status" value="1"/>
</dbReference>
<dbReference type="PANTHER" id="PTHR11709:SF361">
    <property type="entry name" value="IRON TRANSPORT MULTICOPPER OXIDASE FET3"/>
    <property type="match status" value="1"/>
</dbReference>
<dbReference type="InterPro" id="IPR008972">
    <property type="entry name" value="Cupredoxin"/>
</dbReference>
<keyword evidence="4" id="KW-0186">Copper</keyword>
<keyword evidence="11" id="KW-1185">Reference proteome</keyword>
<dbReference type="Gene3D" id="2.60.40.420">
    <property type="entry name" value="Cupredoxins - blue copper proteins"/>
    <property type="match status" value="3"/>
</dbReference>
<reference evidence="10" key="1">
    <citation type="submission" date="2022-07" db="EMBL/GenBank/DDBJ databases">
        <title>Phylogenomic reconstructions and comparative analyses of Kickxellomycotina fungi.</title>
        <authorList>
            <person name="Reynolds N.K."/>
            <person name="Stajich J.E."/>
            <person name="Barry K."/>
            <person name="Grigoriev I.V."/>
            <person name="Crous P."/>
            <person name="Smith M.E."/>
        </authorList>
    </citation>
    <scope>NUCLEOTIDE SEQUENCE</scope>
    <source>
        <strain evidence="10">NBRC 32514</strain>
    </source>
</reference>
<evidence type="ECO:0000313" key="11">
    <source>
        <dbReference type="Proteomes" id="UP001149813"/>
    </source>
</evidence>
<dbReference type="InterPro" id="IPR001117">
    <property type="entry name" value="Cu-oxidase_2nd"/>
</dbReference>
<feature type="signal peptide" evidence="6">
    <location>
        <begin position="1"/>
        <end position="21"/>
    </location>
</feature>
<evidence type="ECO:0000256" key="3">
    <source>
        <dbReference type="ARBA" id="ARBA00023002"/>
    </source>
</evidence>
<dbReference type="GO" id="GO:0016491">
    <property type="term" value="F:oxidoreductase activity"/>
    <property type="evidence" value="ECO:0007669"/>
    <property type="project" value="UniProtKB-KW"/>
</dbReference>
<dbReference type="GO" id="GO:0005507">
    <property type="term" value="F:copper ion binding"/>
    <property type="evidence" value="ECO:0007669"/>
    <property type="project" value="InterPro"/>
</dbReference>
<evidence type="ECO:0000256" key="4">
    <source>
        <dbReference type="ARBA" id="ARBA00023008"/>
    </source>
</evidence>
<evidence type="ECO:0000256" key="5">
    <source>
        <dbReference type="SAM" id="MobiDB-lite"/>
    </source>
</evidence>
<accession>A0A9W8CR44</accession>
<feature type="domain" description="Plastocyanin-like" evidence="8">
    <location>
        <begin position="365"/>
        <end position="494"/>
    </location>
</feature>
<dbReference type="PANTHER" id="PTHR11709">
    <property type="entry name" value="MULTI-COPPER OXIDASE"/>
    <property type="match status" value="1"/>
</dbReference>
<dbReference type="Pfam" id="PF00394">
    <property type="entry name" value="Cu-oxidase"/>
    <property type="match status" value="1"/>
</dbReference>
<dbReference type="InterPro" id="IPR045087">
    <property type="entry name" value="Cu-oxidase_fam"/>
</dbReference>
<protein>
    <submittedName>
        <fullName evidence="10">Ferroxidase fet3</fullName>
    </submittedName>
</protein>
<gene>
    <name evidence="10" type="primary">FET3_7</name>
    <name evidence="10" type="ORF">LPJ53_004913</name>
</gene>
<dbReference type="Pfam" id="PF07732">
    <property type="entry name" value="Cu-oxidase_3"/>
    <property type="match status" value="1"/>
</dbReference>
<dbReference type="SUPFAM" id="SSF49503">
    <property type="entry name" value="Cupredoxins"/>
    <property type="match status" value="3"/>
</dbReference>
<feature type="domain" description="Plastocyanin-like" evidence="7">
    <location>
        <begin position="153"/>
        <end position="283"/>
    </location>
</feature>
<feature type="region of interest" description="Disordered" evidence="5">
    <location>
        <begin position="524"/>
        <end position="543"/>
    </location>
</feature>
<name>A0A9W8CR44_9FUNG</name>
<dbReference type="AlphaFoldDB" id="A0A9W8CR44"/>
<dbReference type="EMBL" id="JANBOJ010000256">
    <property type="protein sequence ID" value="KAJ1720462.1"/>
    <property type="molecule type" value="Genomic_DNA"/>
</dbReference>
<evidence type="ECO:0000256" key="6">
    <source>
        <dbReference type="SAM" id="SignalP"/>
    </source>
</evidence>
<comment type="caution">
    <text evidence="10">The sequence shown here is derived from an EMBL/GenBank/DDBJ whole genome shotgun (WGS) entry which is preliminary data.</text>
</comment>
<dbReference type="InterPro" id="IPR011707">
    <property type="entry name" value="Cu-oxidase-like_N"/>
</dbReference>
<dbReference type="InterPro" id="IPR002355">
    <property type="entry name" value="Cu_oxidase_Cu_BS"/>
</dbReference>
<dbReference type="PROSITE" id="PS00080">
    <property type="entry name" value="MULTICOPPER_OXIDASE2"/>
    <property type="match status" value="1"/>
</dbReference>
<evidence type="ECO:0000259" key="9">
    <source>
        <dbReference type="Pfam" id="PF07732"/>
    </source>
</evidence>